<dbReference type="EMBL" id="CAJEWN010000780">
    <property type="protein sequence ID" value="CAD2189972.1"/>
    <property type="molecule type" value="Genomic_DNA"/>
</dbReference>
<name>A0A6V7WSS3_MELEN</name>
<dbReference type="AlphaFoldDB" id="A0A6V7WSS3"/>
<proteinExistence type="predicted"/>
<accession>A0A6V7WSS3</accession>
<dbReference type="Proteomes" id="UP000580250">
    <property type="component" value="Unassembled WGS sequence"/>
</dbReference>
<gene>
    <name evidence="1" type="ORF">MENT_LOCUS42727</name>
</gene>
<sequence>MYIKMNRQEDPDILKKLRMFGSLIINYSFGAILEICRHLKIRDILINKKKNNDRVDYENISPYNVICNVKEVANLIEMNKKIREESDFLIFIKLLKNPSFSDFFRKYKDDKNALKNIEAGLFIVFGSVRLYSLYEGFPEFFQNMSMFFN</sequence>
<comment type="caution">
    <text evidence="1">The sequence shown here is derived from an EMBL/GenBank/DDBJ whole genome shotgun (WGS) entry which is preliminary data.</text>
</comment>
<protein>
    <submittedName>
        <fullName evidence="1">Uncharacterized protein</fullName>
    </submittedName>
</protein>
<organism evidence="1 2">
    <name type="scientific">Meloidogyne enterolobii</name>
    <name type="common">Root-knot nematode worm</name>
    <name type="synonym">Meloidogyne mayaguensis</name>
    <dbReference type="NCBI Taxonomy" id="390850"/>
    <lineage>
        <taxon>Eukaryota</taxon>
        <taxon>Metazoa</taxon>
        <taxon>Ecdysozoa</taxon>
        <taxon>Nematoda</taxon>
        <taxon>Chromadorea</taxon>
        <taxon>Rhabditida</taxon>
        <taxon>Tylenchina</taxon>
        <taxon>Tylenchomorpha</taxon>
        <taxon>Tylenchoidea</taxon>
        <taxon>Meloidogynidae</taxon>
        <taxon>Meloidogyninae</taxon>
        <taxon>Meloidogyne</taxon>
    </lineage>
</organism>
<reference evidence="1 2" key="1">
    <citation type="submission" date="2020-08" db="EMBL/GenBank/DDBJ databases">
        <authorList>
            <person name="Koutsovoulos G."/>
            <person name="Danchin GJ E."/>
        </authorList>
    </citation>
    <scope>NUCLEOTIDE SEQUENCE [LARGE SCALE GENOMIC DNA]</scope>
</reference>
<evidence type="ECO:0000313" key="2">
    <source>
        <dbReference type="Proteomes" id="UP000580250"/>
    </source>
</evidence>
<evidence type="ECO:0000313" key="1">
    <source>
        <dbReference type="EMBL" id="CAD2189972.1"/>
    </source>
</evidence>